<accession>A0A4U9EUI5</accession>
<dbReference type="AlphaFoldDB" id="A0A4U9EUI5"/>
<protein>
    <submittedName>
        <fullName evidence="2">Uncharacterized protein</fullName>
    </submittedName>
</protein>
<organism evidence="2">
    <name type="scientific">Gibberella zeae</name>
    <name type="common">Wheat head blight fungus</name>
    <name type="synonym">Fusarium graminearum</name>
    <dbReference type="NCBI Taxonomy" id="5518"/>
    <lineage>
        <taxon>Eukaryota</taxon>
        <taxon>Fungi</taxon>
        <taxon>Dikarya</taxon>
        <taxon>Ascomycota</taxon>
        <taxon>Pezizomycotina</taxon>
        <taxon>Sordariomycetes</taxon>
        <taxon>Hypocreomycetidae</taxon>
        <taxon>Hypocreales</taxon>
        <taxon>Nectriaceae</taxon>
        <taxon>Fusarium</taxon>
    </lineage>
</organism>
<name>A0A4U9EUI5_GIBZA</name>
<proteinExistence type="predicted"/>
<feature type="region of interest" description="Disordered" evidence="1">
    <location>
        <begin position="148"/>
        <end position="252"/>
    </location>
</feature>
<evidence type="ECO:0000313" key="2">
    <source>
        <dbReference type="EMBL" id="VIO53938.1"/>
    </source>
</evidence>
<feature type="region of interest" description="Disordered" evidence="1">
    <location>
        <begin position="1"/>
        <end position="21"/>
    </location>
</feature>
<feature type="compositionally biased region" description="Polar residues" evidence="1">
    <location>
        <begin position="243"/>
        <end position="252"/>
    </location>
</feature>
<sequence>MPSSTATAPTPTPTTMPPKKADLSELVALLKAYLAYEEPGTTSARSTTQNDIDAALGFSGLIAEEAKEGPWPTWEESPSSSSSTPPLLHLLQAVLDGLPKSTPLNAVACFICAFYQYHSEHNHCVKLDLVWPSTNFASDLKGHLRLEHQEGSSSSLKRAAPPTSDLKRAASPQTSRQLLKHQKGSSSNTKRAAPPASDLKGRLHLKHQEGSFSDLKRAALPQTLRQLLEHQEGNAASDLRPQGASSPRTPRR</sequence>
<evidence type="ECO:0000256" key="1">
    <source>
        <dbReference type="SAM" id="MobiDB-lite"/>
    </source>
</evidence>
<dbReference type="EMBL" id="CAAKMV010000077">
    <property type="protein sequence ID" value="VIO53938.1"/>
    <property type="molecule type" value="Genomic_DNA"/>
</dbReference>
<gene>
    <name evidence="2" type="ORF">FUG_LOCUS103967</name>
</gene>
<reference evidence="2" key="1">
    <citation type="submission" date="2019-04" db="EMBL/GenBank/DDBJ databases">
        <authorList>
            <person name="Melise S."/>
            <person name="Noan J."/>
            <person name="Okalmin O."/>
        </authorList>
    </citation>
    <scope>NUCLEOTIDE SEQUENCE</scope>
    <source>
        <strain evidence="2">FN9</strain>
    </source>
</reference>
<feature type="compositionally biased region" description="Basic and acidic residues" evidence="1">
    <location>
        <begin position="206"/>
        <end position="217"/>
    </location>
</feature>